<evidence type="ECO:0000256" key="4">
    <source>
        <dbReference type="SAM" id="MobiDB-lite"/>
    </source>
</evidence>
<evidence type="ECO:0000256" key="3">
    <source>
        <dbReference type="RuleBase" id="RU003616"/>
    </source>
</evidence>
<feature type="domain" description="SHSP" evidence="5">
    <location>
        <begin position="66"/>
        <end position="271"/>
    </location>
</feature>
<dbReference type="Proteomes" id="UP001301769">
    <property type="component" value="Unassembled WGS sequence"/>
</dbReference>
<comment type="caution">
    <text evidence="6">The sequence shown here is derived from an EMBL/GenBank/DDBJ whole genome shotgun (WGS) entry which is preliminary data.</text>
</comment>
<evidence type="ECO:0000313" key="6">
    <source>
        <dbReference type="EMBL" id="KAK4206632.1"/>
    </source>
</evidence>
<dbReference type="AlphaFoldDB" id="A0AAN7B1P5"/>
<feature type="region of interest" description="Disordered" evidence="4">
    <location>
        <begin position="118"/>
        <end position="209"/>
    </location>
</feature>
<evidence type="ECO:0000259" key="5">
    <source>
        <dbReference type="PROSITE" id="PS01031"/>
    </source>
</evidence>
<gene>
    <name evidence="6" type="ORF">QBC37DRAFT_434672</name>
</gene>
<proteinExistence type="inferred from homology"/>
<organism evidence="6 7">
    <name type="scientific">Rhypophila decipiens</name>
    <dbReference type="NCBI Taxonomy" id="261697"/>
    <lineage>
        <taxon>Eukaryota</taxon>
        <taxon>Fungi</taxon>
        <taxon>Dikarya</taxon>
        <taxon>Ascomycota</taxon>
        <taxon>Pezizomycotina</taxon>
        <taxon>Sordariomycetes</taxon>
        <taxon>Sordariomycetidae</taxon>
        <taxon>Sordariales</taxon>
        <taxon>Naviculisporaceae</taxon>
        <taxon>Rhypophila</taxon>
    </lineage>
</organism>
<dbReference type="Pfam" id="PF00011">
    <property type="entry name" value="HSP20"/>
    <property type="match status" value="1"/>
</dbReference>
<comment type="similarity">
    <text evidence="2 3">Belongs to the small heat shock protein (HSP20) family.</text>
</comment>
<dbReference type="SUPFAM" id="SSF49764">
    <property type="entry name" value="HSP20-like chaperones"/>
    <property type="match status" value="2"/>
</dbReference>
<feature type="compositionally biased region" description="Basic and acidic residues" evidence="4">
    <location>
        <begin position="181"/>
        <end position="191"/>
    </location>
</feature>
<feature type="compositionally biased region" description="Polar residues" evidence="4">
    <location>
        <begin position="124"/>
        <end position="135"/>
    </location>
</feature>
<dbReference type="PROSITE" id="PS01031">
    <property type="entry name" value="SHSP"/>
    <property type="match status" value="1"/>
</dbReference>
<dbReference type="EMBL" id="MU858374">
    <property type="protein sequence ID" value="KAK4206632.1"/>
    <property type="molecule type" value="Genomic_DNA"/>
</dbReference>
<accession>A0AAN7B1P5</accession>
<protein>
    <recommendedName>
        <fullName evidence="5">SHSP domain-containing protein</fullName>
    </recommendedName>
</protein>
<feature type="compositionally biased region" description="Basic residues" evidence="4">
    <location>
        <begin position="37"/>
        <end position="46"/>
    </location>
</feature>
<keyword evidence="7" id="KW-1185">Reference proteome</keyword>
<dbReference type="CDD" id="cd00298">
    <property type="entry name" value="ACD_sHsps_p23-like"/>
    <property type="match status" value="1"/>
</dbReference>
<reference evidence="6" key="2">
    <citation type="submission" date="2023-05" db="EMBL/GenBank/DDBJ databases">
        <authorList>
            <consortium name="Lawrence Berkeley National Laboratory"/>
            <person name="Steindorff A."/>
            <person name="Hensen N."/>
            <person name="Bonometti L."/>
            <person name="Westerberg I."/>
            <person name="Brannstrom I.O."/>
            <person name="Guillou S."/>
            <person name="Cros-Aarteil S."/>
            <person name="Calhoun S."/>
            <person name="Haridas S."/>
            <person name="Kuo A."/>
            <person name="Mondo S."/>
            <person name="Pangilinan J."/>
            <person name="Riley R."/>
            <person name="Labutti K."/>
            <person name="Andreopoulos B."/>
            <person name="Lipzen A."/>
            <person name="Chen C."/>
            <person name="Yanf M."/>
            <person name="Daum C."/>
            <person name="Ng V."/>
            <person name="Clum A."/>
            <person name="Ohm R."/>
            <person name="Martin F."/>
            <person name="Silar P."/>
            <person name="Natvig D."/>
            <person name="Lalanne C."/>
            <person name="Gautier V."/>
            <person name="Ament-Velasquez S.L."/>
            <person name="Kruys A."/>
            <person name="Hutchinson M.I."/>
            <person name="Powell A.J."/>
            <person name="Barry K."/>
            <person name="Miller A.N."/>
            <person name="Grigoriev I.V."/>
            <person name="Debuchy R."/>
            <person name="Gladieux P."/>
            <person name="Thoren M.H."/>
            <person name="Johannesson H."/>
        </authorList>
    </citation>
    <scope>NUCLEOTIDE SEQUENCE</scope>
    <source>
        <strain evidence="6">PSN293</strain>
    </source>
</reference>
<feature type="compositionally biased region" description="Basic and acidic residues" evidence="4">
    <location>
        <begin position="199"/>
        <end position="209"/>
    </location>
</feature>
<dbReference type="Gene3D" id="2.60.40.790">
    <property type="match status" value="1"/>
</dbReference>
<dbReference type="InterPro" id="IPR002068">
    <property type="entry name" value="A-crystallin/Hsp20_dom"/>
</dbReference>
<sequence length="286" mass="31798">MANYFTQYHFSPRWTSPAHHDAPAEHLTPKSTDSHHANNHPHRLPGHTHDTVSRFLQALNFHYGPDDYDVVNPHFDMVETKTCYAVYGELPGLGREDVAVEANDHLFTLTIAGELKRPIPQEANPKSSTVATTADTEGVGIAHLNRPAPASEEPDASNTSKPTPPPATQETEAASSTAKPSTEEPQPKPADDTNTNGHKAPEQQNEKDDIYWHIKERKIGHFKRVFRFPPELVEMGNIKANIHHGLLCVIVPKRDDTEAYNKKVDEARKVDIFQGGPDSSKSQTFV</sequence>
<evidence type="ECO:0000256" key="1">
    <source>
        <dbReference type="ARBA" id="ARBA00023016"/>
    </source>
</evidence>
<evidence type="ECO:0000256" key="2">
    <source>
        <dbReference type="PROSITE-ProRule" id="PRU00285"/>
    </source>
</evidence>
<keyword evidence="1" id="KW-0346">Stress response</keyword>
<dbReference type="InterPro" id="IPR031107">
    <property type="entry name" value="Small_HSP"/>
</dbReference>
<name>A0AAN7B1P5_9PEZI</name>
<feature type="region of interest" description="Disordered" evidence="4">
    <location>
        <begin position="16"/>
        <end position="47"/>
    </location>
</feature>
<dbReference type="CDD" id="cd06464">
    <property type="entry name" value="ACD_sHsps-like"/>
    <property type="match status" value="1"/>
</dbReference>
<dbReference type="PANTHER" id="PTHR11527">
    <property type="entry name" value="HEAT-SHOCK PROTEIN 20 FAMILY MEMBER"/>
    <property type="match status" value="1"/>
</dbReference>
<feature type="compositionally biased region" description="Low complexity" evidence="4">
    <location>
        <begin position="168"/>
        <end position="178"/>
    </location>
</feature>
<evidence type="ECO:0000313" key="7">
    <source>
        <dbReference type="Proteomes" id="UP001301769"/>
    </source>
</evidence>
<feature type="compositionally biased region" description="Basic and acidic residues" evidence="4">
    <location>
        <begin position="18"/>
        <end position="36"/>
    </location>
</feature>
<reference evidence="6" key="1">
    <citation type="journal article" date="2023" name="Mol. Phylogenet. Evol.">
        <title>Genome-scale phylogeny and comparative genomics of the fungal order Sordariales.</title>
        <authorList>
            <person name="Hensen N."/>
            <person name="Bonometti L."/>
            <person name="Westerberg I."/>
            <person name="Brannstrom I.O."/>
            <person name="Guillou S."/>
            <person name="Cros-Aarteil S."/>
            <person name="Calhoun S."/>
            <person name="Haridas S."/>
            <person name="Kuo A."/>
            <person name="Mondo S."/>
            <person name="Pangilinan J."/>
            <person name="Riley R."/>
            <person name="LaButti K."/>
            <person name="Andreopoulos B."/>
            <person name="Lipzen A."/>
            <person name="Chen C."/>
            <person name="Yan M."/>
            <person name="Daum C."/>
            <person name="Ng V."/>
            <person name="Clum A."/>
            <person name="Steindorff A."/>
            <person name="Ohm R.A."/>
            <person name="Martin F."/>
            <person name="Silar P."/>
            <person name="Natvig D.O."/>
            <person name="Lalanne C."/>
            <person name="Gautier V."/>
            <person name="Ament-Velasquez S.L."/>
            <person name="Kruys A."/>
            <person name="Hutchinson M.I."/>
            <person name="Powell A.J."/>
            <person name="Barry K."/>
            <person name="Miller A.N."/>
            <person name="Grigoriev I.V."/>
            <person name="Debuchy R."/>
            <person name="Gladieux P."/>
            <person name="Hiltunen Thoren M."/>
            <person name="Johannesson H."/>
        </authorList>
    </citation>
    <scope>NUCLEOTIDE SEQUENCE</scope>
    <source>
        <strain evidence="6">PSN293</strain>
    </source>
</reference>
<dbReference type="InterPro" id="IPR008978">
    <property type="entry name" value="HSP20-like_chaperone"/>
</dbReference>